<accession>A0A1H4NBB7</accession>
<keyword evidence="1" id="KW-0812">Transmembrane</keyword>
<dbReference type="AlphaFoldDB" id="A0A1H4NBB7"/>
<protein>
    <submittedName>
        <fullName evidence="2">Uncharacterized protein</fullName>
    </submittedName>
</protein>
<dbReference type="RefSeq" id="WP_074653996.1">
    <property type="nucleotide sequence ID" value="NZ_FNSD01000001.1"/>
</dbReference>
<evidence type="ECO:0000313" key="2">
    <source>
        <dbReference type="EMBL" id="SEB92533.1"/>
    </source>
</evidence>
<dbReference type="OrthoDB" id="123520at2"/>
<name>A0A1H4NBB7_9BACT</name>
<organism evidence="2 3">
    <name type="scientific">Terriglobus roseus</name>
    <dbReference type="NCBI Taxonomy" id="392734"/>
    <lineage>
        <taxon>Bacteria</taxon>
        <taxon>Pseudomonadati</taxon>
        <taxon>Acidobacteriota</taxon>
        <taxon>Terriglobia</taxon>
        <taxon>Terriglobales</taxon>
        <taxon>Acidobacteriaceae</taxon>
        <taxon>Terriglobus</taxon>
    </lineage>
</organism>
<dbReference type="Proteomes" id="UP000182409">
    <property type="component" value="Unassembled WGS sequence"/>
</dbReference>
<feature type="transmembrane region" description="Helical" evidence="1">
    <location>
        <begin position="74"/>
        <end position="96"/>
    </location>
</feature>
<keyword evidence="1" id="KW-0472">Membrane</keyword>
<evidence type="ECO:0000256" key="1">
    <source>
        <dbReference type="SAM" id="Phobius"/>
    </source>
</evidence>
<keyword evidence="1" id="KW-1133">Transmembrane helix</keyword>
<gene>
    <name evidence="2" type="ORF">SAMN05443244_2198</name>
</gene>
<proteinExistence type="predicted"/>
<reference evidence="2 3" key="1">
    <citation type="submission" date="2016-10" db="EMBL/GenBank/DDBJ databases">
        <authorList>
            <person name="de Groot N.N."/>
        </authorList>
    </citation>
    <scope>NUCLEOTIDE SEQUENCE [LARGE SCALE GENOMIC DNA]</scope>
    <source>
        <strain evidence="2 3">AB35.6</strain>
    </source>
</reference>
<sequence length="104" mass="11255">MANTAKNRPTYAPDYTGARFFGAPVGDFSIFQTLLLTLACGVASFFLATFLAIMGMLVMTMAGHKPDFSLAYRWFGLPVGIVVLVAAACYLGSLLVRRIRRQGA</sequence>
<evidence type="ECO:0000313" key="3">
    <source>
        <dbReference type="Proteomes" id="UP000182409"/>
    </source>
</evidence>
<feature type="transmembrane region" description="Helical" evidence="1">
    <location>
        <begin position="34"/>
        <end position="62"/>
    </location>
</feature>
<dbReference type="EMBL" id="FNSD01000001">
    <property type="protein sequence ID" value="SEB92533.1"/>
    <property type="molecule type" value="Genomic_DNA"/>
</dbReference>